<evidence type="ECO:0000256" key="2">
    <source>
        <dbReference type="ARBA" id="ARBA00022884"/>
    </source>
</evidence>
<dbReference type="Gene3D" id="3.30.70.1560">
    <property type="entry name" value="Alpha-L RNA-binding motif"/>
    <property type="match status" value="1"/>
</dbReference>
<dbReference type="EMBL" id="JAKILK010000002">
    <property type="protein sequence ID" value="MCL1116867.1"/>
    <property type="molecule type" value="Genomic_DNA"/>
</dbReference>
<organism evidence="9 10">
    <name type="scientific">Shewanella aestuarii</name>
    <dbReference type="NCBI Taxonomy" id="1028752"/>
    <lineage>
        <taxon>Bacteria</taxon>
        <taxon>Pseudomonadati</taxon>
        <taxon>Pseudomonadota</taxon>
        <taxon>Gammaproteobacteria</taxon>
        <taxon>Alteromonadales</taxon>
        <taxon>Shewanellaceae</taxon>
        <taxon>Shewanella</taxon>
    </lineage>
</organism>
<dbReference type="Gene3D" id="3.10.290.10">
    <property type="entry name" value="RNA-binding S4 domain"/>
    <property type="match status" value="1"/>
</dbReference>
<dbReference type="EC" id="5.4.99.-" evidence="7"/>
<dbReference type="InterPro" id="IPR000748">
    <property type="entry name" value="PsdUridine_synth_RsuA/RluB/E/F"/>
</dbReference>
<dbReference type="Pfam" id="PF00849">
    <property type="entry name" value="PseudoU_synth_2"/>
    <property type="match status" value="1"/>
</dbReference>
<dbReference type="Proteomes" id="UP001203212">
    <property type="component" value="Unassembled WGS sequence"/>
</dbReference>
<keyword evidence="3 7" id="KW-0413">Isomerase</keyword>
<sequence>MVSKRGRIDTFVAKRLQIPKKMVRNLIVSEQIFIDGVQVLSADTQIDEFSLIECQGNVLQQRQRAYWMLHKPKGVVSATIDKQHVTALDLLTGVDRDLLHIAGRLDLNSTGLLLITNDAKWSQKLMAPESKVTKRYLVTLANPIDASYIKAFEQGMWFEYEGITTQPAKLTVLSQHQAMVELKEGKYHQIKRMFGRFQNPVIELHRESVGAICLDDNLDQGKFRALSVSEIHSIYTQTT</sequence>
<dbReference type="PROSITE" id="PS01149">
    <property type="entry name" value="PSI_RSU"/>
    <property type="match status" value="1"/>
</dbReference>
<evidence type="ECO:0000256" key="7">
    <source>
        <dbReference type="RuleBase" id="RU003887"/>
    </source>
</evidence>
<dbReference type="InterPro" id="IPR018496">
    <property type="entry name" value="PsdUridine_synth_RsuA/RluB_CS"/>
</dbReference>
<evidence type="ECO:0000256" key="5">
    <source>
        <dbReference type="ARBA" id="ARBA00037590"/>
    </source>
</evidence>
<dbReference type="Gene3D" id="3.30.70.580">
    <property type="entry name" value="Pseudouridine synthase I, catalytic domain, N-terminal subdomain"/>
    <property type="match status" value="1"/>
</dbReference>
<proteinExistence type="inferred from homology"/>
<keyword evidence="10" id="KW-1185">Reference proteome</keyword>
<dbReference type="PANTHER" id="PTHR47683">
    <property type="entry name" value="PSEUDOURIDINE SYNTHASE FAMILY PROTEIN-RELATED"/>
    <property type="match status" value="1"/>
</dbReference>
<accession>A0ABT0KZL7</accession>
<dbReference type="SUPFAM" id="SSF55120">
    <property type="entry name" value="Pseudouridine synthase"/>
    <property type="match status" value="1"/>
</dbReference>
<dbReference type="InterPro" id="IPR020094">
    <property type="entry name" value="TruA/RsuA/RluB/E/F_N"/>
</dbReference>
<evidence type="ECO:0000313" key="10">
    <source>
        <dbReference type="Proteomes" id="UP001203212"/>
    </source>
</evidence>
<dbReference type="InterPro" id="IPR020103">
    <property type="entry name" value="PsdUridine_synth_cat_dom_sf"/>
</dbReference>
<evidence type="ECO:0000313" key="9">
    <source>
        <dbReference type="EMBL" id="MCL1116867.1"/>
    </source>
</evidence>
<evidence type="ECO:0000259" key="8">
    <source>
        <dbReference type="Pfam" id="PF00849"/>
    </source>
</evidence>
<dbReference type="PANTHER" id="PTHR47683:SF4">
    <property type="entry name" value="PSEUDOURIDINE SYNTHASE"/>
    <property type="match status" value="1"/>
</dbReference>
<protein>
    <recommendedName>
        <fullName evidence="7">Pseudouridine synthase</fullName>
        <ecNumber evidence="7">5.4.99.-</ecNumber>
    </recommendedName>
</protein>
<dbReference type="InterPro" id="IPR036986">
    <property type="entry name" value="S4_RNA-bd_sf"/>
</dbReference>
<dbReference type="SUPFAM" id="SSF55174">
    <property type="entry name" value="Alpha-L RNA-binding motif"/>
    <property type="match status" value="1"/>
</dbReference>
<dbReference type="NCBIfam" id="TIGR00093">
    <property type="entry name" value="pseudouridine synthase"/>
    <property type="match status" value="1"/>
</dbReference>
<evidence type="ECO:0000256" key="6">
    <source>
        <dbReference type="PROSITE-ProRule" id="PRU00182"/>
    </source>
</evidence>
<dbReference type="InterPro" id="IPR042092">
    <property type="entry name" value="PsdUridine_s_RsuA/RluB/E/F_cat"/>
</dbReference>
<comment type="function">
    <text evidence="5">Responsible for synthesis of pseudouridine from uracil-516 in 16S ribosomal RNA.</text>
</comment>
<gene>
    <name evidence="9" type="ORF">L2689_06335</name>
</gene>
<evidence type="ECO:0000256" key="3">
    <source>
        <dbReference type="ARBA" id="ARBA00023235"/>
    </source>
</evidence>
<evidence type="ECO:0000256" key="1">
    <source>
        <dbReference type="ARBA" id="ARBA00008348"/>
    </source>
</evidence>
<comment type="catalytic activity">
    <reaction evidence="4">
        <text>uridine(516) in 16S rRNA = pseudouridine(516) in 16S rRNA</text>
        <dbReference type="Rhea" id="RHEA:38867"/>
        <dbReference type="Rhea" id="RHEA-COMP:10089"/>
        <dbReference type="Rhea" id="RHEA-COMP:10090"/>
        <dbReference type="ChEBI" id="CHEBI:65314"/>
        <dbReference type="ChEBI" id="CHEBI:65315"/>
        <dbReference type="EC" id="5.4.99.19"/>
    </reaction>
</comment>
<feature type="domain" description="Pseudouridine synthase RsuA/RluA-like" evidence="8">
    <location>
        <begin position="66"/>
        <end position="194"/>
    </location>
</feature>
<evidence type="ECO:0000256" key="4">
    <source>
        <dbReference type="ARBA" id="ARBA00036749"/>
    </source>
</evidence>
<dbReference type="PROSITE" id="PS50889">
    <property type="entry name" value="S4"/>
    <property type="match status" value="1"/>
</dbReference>
<reference evidence="9 10" key="1">
    <citation type="submission" date="2022-01" db="EMBL/GenBank/DDBJ databases">
        <title>Whole genome-based taxonomy of the Shewanellaceae.</title>
        <authorList>
            <person name="Martin-Rodriguez A.J."/>
        </authorList>
    </citation>
    <scope>NUCLEOTIDE SEQUENCE [LARGE SCALE GENOMIC DNA]</scope>
    <source>
        <strain evidence="9 10">JCM 17801</strain>
    </source>
</reference>
<dbReference type="CDD" id="cd02553">
    <property type="entry name" value="PseudoU_synth_RsuA"/>
    <property type="match status" value="1"/>
</dbReference>
<dbReference type="InterPro" id="IPR006145">
    <property type="entry name" value="PsdUridine_synth_RsuA/RluA"/>
</dbReference>
<comment type="similarity">
    <text evidence="1 7">Belongs to the pseudouridine synthase RsuA family.</text>
</comment>
<comment type="caution">
    <text evidence="9">The sequence shown here is derived from an EMBL/GenBank/DDBJ whole genome shotgun (WGS) entry which is preliminary data.</text>
</comment>
<keyword evidence="2 6" id="KW-0694">RNA-binding</keyword>
<dbReference type="InterPro" id="IPR050343">
    <property type="entry name" value="RsuA_PseudoU_synthase"/>
</dbReference>
<name>A0ABT0KZL7_9GAMM</name>
<dbReference type="RefSeq" id="WP_188840427.1">
    <property type="nucleotide sequence ID" value="NZ_BMOT01000002.1"/>
</dbReference>